<dbReference type="Proteomes" id="UP000007266">
    <property type="component" value="Linkage group 2"/>
</dbReference>
<gene>
    <name evidence="1" type="primary">GLEAN_00893</name>
    <name evidence="1" type="ORF">TcasGA2_TC000893</name>
</gene>
<keyword evidence="2" id="KW-1185">Reference proteome</keyword>
<evidence type="ECO:0000313" key="2">
    <source>
        <dbReference type="Proteomes" id="UP000007266"/>
    </source>
</evidence>
<dbReference type="EMBL" id="KQ971312">
    <property type="protein sequence ID" value="EEZ98423.1"/>
    <property type="molecule type" value="Genomic_DNA"/>
</dbReference>
<reference evidence="1 2" key="2">
    <citation type="journal article" date="2010" name="Nucleic Acids Res.">
        <title>BeetleBase in 2010: revisions to provide comprehensive genomic information for Tribolium castaneum.</title>
        <authorList>
            <person name="Kim H.S."/>
            <person name="Murphy T."/>
            <person name="Xia J."/>
            <person name="Caragea D."/>
            <person name="Park Y."/>
            <person name="Beeman R.W."/>
            <person name="Lorenzen M.D."/>
            <person name="Butcher S."/>
            <person name="Manak J.R."/>
            <person name="Brown S.J."/>
        </authorList>
    </citation>
    <scope>GENOME REANNOTATION</scope>
    <source>
        <strain evidence="1 2">Georgia GA2</strain>
    </source>
</reference>
<organism evidence="1 2">
    <name type="scientific">Tribolium castaneum</name>
    <name type="common">Red flour beetle</name>
    <dbReference type="NCBI Taxonomy" id="7070"/>
    <lineage>
        <taxon>Eukaryota</taxon>
        <taxon>Metazoa</taxon>
        <taxon>Ecdysozoa</taxon>
        <taxon>Arthropoda</taxon>
        <taxon>Hexapoda</taxon>
        <taxon>Insecta</taxon>
        <taxon>Pterygota</taxon>
        <taxon>Neoptera</taxon>
        <taxon>Endopterygota</taxon>
        <taxon>Coleoptera</taxon>
        <taxon>Polyphaga</taxon>
        <taxon>Cucujiformia</taxon>
        <taxon>Tenebrionidae</taxon>
        <taxon>Tenebrionidae incertae sedis</taxon>
        <taxon>Tribolium</taxon>
    </lineage>
</organism>
<dbReference type="AlphaFoldDB" id="D6W911"/>
<sequence>MLAHIVTIARIRQSQTPNDGRNGAVDDTVLSEVVVLRGSVSLAASDPLVGRNEEVVSVCVLGIALVAHWPDPHLLGLARSWRGAITL</sequence>
<dbReference type="HOGENOM" id="CLU_2486240_0_0_1"/>
<reference evidence="1 2" key="1">
    <citation type="journal article" date="2008" name="Nature">
        <title>The genome of the model beetle and pest Tribolium castaneum.</title>
        <authorList>
            <consortium name="Tribolium Genome Sequencing Consortium"/>
            <person name="Richards S."/>
            <person name="Gibbs R.A."/>
            <person name="Weinstock G.M."/>
            <person name="Brown S.J."/>
            <person name="Denell R."/>
            <person name="Beeman R.W."/>
            <person name="Gibbs R."/>
            <person name="Beeman R.W."/>
            <person name="Brown S.J."/>
            <person name="Bucher G."/>
            <person name="Friedrich M."/>
            <person name="Grimmelikhuijzen C.J."/>
            <person name="Klingler M."/>
            <person name="Lorenzen M."/>
            <person name="Richards S."/>
            <person name="Roth S."/>
            <person name="Schroder R."/>
            <person name="Tautz D."/>
            <person name="Zdobnov E.M."/>
            <person name="Muzny D."/>
            <person name="Gibbs R.A."/>
            <person name="Weinstock G.M."/>
            <person name="Attaway T."/>
            <person name="Bell S."/>
            <person name="Buhay C.J."/>
            <person name="Chandrabose M.N."/>
            <person name="Chavez D."/>
            <person name="Clerk-Blankenburg K.P."/>
            <person name="Cree A."/>
            <person name="Dao M."/>
            <person name="Davis C."/>
            <person name="Chacko J."/>
            <person name="Dinh H."/>
            <person name="Dugan-Rocha S."/>
            <person name="Fowler G."/>
            <person name="Garner T.T."/>
            <person name="Garnes J."/>
            <person name="Gnirke A."/>
            <person name="Hawes A."/>
            <person name="Hernandez J."/>
            <person name="Hines S."/>
            <person name="Holder M."/>
            <person name="Hume J."/>
            <person name="Jhangiani S.N."/>
            <person name="Joshi V."/>
            <person name="Khan Z.M."/>
            <person name="Jackson L."/>
            <person name="Kovar C."/>
            <person name="Kowis A."/>
            <person name="Lee S."/>
            <person name="Lewis L.R."/>
            <person name="Margolis J."/>
            <person name="Morgan M."/>
            <person name="Nazareth L.V."/>
            <person name="Nguyen N."/>
            <person name="Okwuonu G."/>
            <person name="Parker D."/>
            <person name="Richards S."/>
            <person name="Ruiz S.J."/>
            <person name="Santibanez J."/>
            <person name="Savard J."/>
            <person name="Scherer S.E."/>
            <person name="Schneider B."/>
            <person name="Sodergren E."/>
            <person name="Tautz D."/>
            <person name="Vattahil S."/>
            <person name="Villasana D."/>
            <person name="White C.S."/>
            <person name="Wright R."/>
            <person name="Park Y."/>
            <person name="Beeman R.W."/>
            <person name="Lord J."/>
            <person name="Oppert B."/>
            <person name="Lorenzen M."/>
            <person name="Brown S."/>
            <person name="Wang L."/>
            <person name="Savard J."/>
            <person name="Tautz D."/>
            <person name="Richards S."/>
            <person name="Weinstock G."/>
            <person name="Gibbs R.A."/>
            <person name="Liu Y."/>
            <person name="Worley K."/>
            <person name="Weinstock G."/>
            <person name="Elsik C.G."/>
            <person name="Reese J.T."/>
            <person name="Elhaik E."/>
            <person name="Landan G."/>
            <person name="Graur D."/>
            <person name="Arensburger P."/>
            <person name="Atkinson P."/>
            <person name="Beeman R.W."/>
            <person name="Beidler J."/>
            <person name="Brown S.J."/>
            <person name="Demuth J.P."/>
            <person name="Drury D.W."/>
            <person name="Du Y.Z."/>
            <person name="Fujiwara H."/>
            <person name="Lorenzen M."/>
            <person name="Maselli V."/>
            <person name="Osanai M."/>
            <person name="Park Y."/>
            <person name="Robertson H.M."/>
            <person name="Tu Z."/>
            <person name="Wang J.J."/>
            <person name="Wang S."/>
            <person name="Richards S."/>
            <person name="Song H."/>
            <person name="Zhang L."/>
            <person name="Sodergren E."/>
            <person name="Werner D."/>
            <person name="Stanke M."/>
            <person name="Morgenstern B."/>
            <person name="Solovyev V."/>
            <person name="Kosarev P."/>
            <person name="Brown G."/>
            <person name="Chen H.C."/>
            <person name="Ermolaeva O."/>
            <person name="Hlavina W."/>
            <person name="Kapustin Y."/>
            <person name="Kiryutin B."/>
            <person name="Kitts P."/>
            <person name="Maglott D."/>
            <person name="Pruitt K."/>
            <person name="Sapojnikov V."/>
            <person name="Souvorov A."/>
            <person name="Mackey A.J."/>
            <person name="Waterhouse R.M."/>
            <person name="Wyder S."/>
            <person name="Zdobnov E.M."/>
            <person name="Zdobnov E.M."/>
            <person name="Wyder S."/>
            <person name="Kriventseva E.V."/>
            <person name="Kadowaki T."/>
            <person name="Bork P."/>
            <person name="Aranda M."/>
            <person name="Bao R."/>
            <person name="Beermann A."/>
            <person name="Berns N."/>
            <person name="Bolognesi R."/>
            <person name="Bonneton F."/>
            <person name="Bopp D."/>
            <person name="Brown S.J."/>
            <person name="Bucher G."/>
            <person name="Butts T."/>
            <person name="Chaumot A."/>
            <person name="Denell R.E."/>
            <person name="Ferrier D.E."/>
            <person name="Friedrich M."/>
            <person name="Gordon C.M."/>
            <person name="Jindra M."/>
            <person name="Klingler M."/>
            <person name="Lan Q."/>
            <person name="Lattorff H.M."/>
            <person name="Laudet V."/>
            <person name="von Levetsow C."/>
            <person name="Liu Z."/>
            <person name="Lutz R."/>
            <person name="Lynch J.A."/>
            <person name="da Fonseca R.N."/>
            <person name="Posnien N."/>
            <person name="Reuter R."/>
            <person name="Roth S."/>
            <person name="Savard J."/>
            <person name="Schinko J.B."/>
            <person name="Schmitt C."/>
            <person name="Schoppmeier M."/>
            <person name="Schroder R."/>
            <person name="Shippy T.D."/>
            <person name="Simonnet F."/>
            <person name="Marques-Souza H."/>
            <person name="Tautz D."/>
            <person name="Tomoyasu Y."/>
            <person name="Trauner J."/>
            <person name="Van der Zee M."/>
            <person name="Vervoort M."/>
            <person name="Wittkopp N."/>
            <person name="Wimmer E.A."/>
            <person name="Yang X."/>
            <person name="Jones A.K."/>
            <person name="Sattelle D.B."/>
            <person name="Ebert P.R."/>
            <person name="Nelson D."/>
            <person name="Scott J.G."/>
            <person name="Beeman R.W."/>
            <person name="Muthukrishnan S."/>
            <person name="Kramer K.J."/>
            <person name="Arakane Y."/>
            <person name="Beeman R.W."/>
            <person name="Zhu Q."/>
            <person name="Hogenkamp D."/>
            <person name="Dixit R."/>
            <person name="Oppert B."/>
            <person name="Jiang H."/>
            <person name="Zou Z."/>
            <person name="Marshall J."/>
            <person name="Elpidina E."/>
            <person name="Vinokurov K."/>
            <person name="Oppert C."/>
            <person name="Zou Z."/>
            <person name="Evans J."/>
            <person name="Lu Z."/>
            <person name="Zhao P."/>
            <person name="Sumathipala N."/>
            <person name="Altincicek B."/>
            <person name="Vilcinskas A."/>
            <person name="Williams M."/>
            <person name="Hultmark D."/>
            <person name="Hetru C."/>
            <person name="Jiang H."/>
            <person name="Grimmelikhuijzen C.J."/>
            <person name="Hauser F."/>
            <person name="Cazzamali G."/>
            <person name="Williamson M."/>
            <person name="Park Y."/>
            <person name="Li B."/>
            <person name="Tanaka Y."/>
            <person name="Predel R."/>
            <person name="Neupert S."/>
            <person name="Schachtner J."/>
            <person name="Verleyen P."/>
            <person name="Raible F."/>
            <person name="Bork P."/>
            <person name="Friedrich M."/>
            <person name="Walden K.K."/>
            <person name="Robertson H.M."/>
            <person name="Angeli S."/>
            <person name="Foret S."/>
            <person name="Bucher G."/>
            <person name="Schuetz S."/>
            <person name="Maleszka R."/>
            <person name="Wimmer E.A."/>
            <person name="Beeman R.W."/>
            <person name="Lorenzen M."/>
            <person name="Tomoyasu Y."/>
            <person name="Miller S.C."/>
            <person name="Grossmann D."/>
            <person name="Bucher G."/>
        </authorList>
    </citation>
    <scope>NUCLEOTIDE SEQUENCE [LARGE SCALE GENOMIC DNA]</scope>
    <source>
        <strain evidence="1 2">Georgia GA2</strain>
    </source>
</reference>
<name>D6W911_TRICA</name>
<protein>
    <submittedName>
        <fullName evidence="1">Uncharacterized protein</fullName>
    </submittedName>
</protein>
<evidence type="ECO:0000313" key="1">
    <source>
        <dbReference type="EMBL" id="EEZ98423.1"/>
    </source>
</evidence>
<proteinExistence type="predicted"/>
<accession>D6W911</accession>